<evidence type="ECO:0000256" key="8">
    <source>
        <dbReference type="ARBA" id="ARBA00022741"/>
    </source>
</evidence>
<evidence type="ECO:0000256" key="3">
    <source>
        <dbReference type="ARBA" id="ARBA00008226"/>
    </source>
</evidence>
<dbReference type="Pfam" id="PF01411">
    <property type="entry name" value="tRNA-synt_2c"/>
    <property type="match status" value="1"/>
</dbReference>
<dbReference type="InterPro" id="IPR051335">
    <property type="entry name" value="Alanyl-tRNA_Editing_Enzymes"/>
</dbReference>
<dbReference type="GO" id="GO:0005524">
    <property type="term" value="F:ATP binding"/>
    <property type="evidence" value="ECO:0007669"/>
    <property type="project" value="UniProtKB-KW"/>
</dbReference>
<name>A0A2T9WSB1_NANST</name>
<keyword evidence="13" id="KW-0030">Aminoacyl-tRNA synthetase</keyword>
<dbReference type="PANTHER" id="PTHR43462:SF1">
    <property type="entry name" value="ALANYL-TRNA EDITING PROTEIN AARSD1"/>
    <property type="match status" value="1"/>
</dbReference>
<dbReference type="GO" id="GO:0046872">
    <property type="term" value="F:metal ion binding"/>
    <property type="evidence" value="ECO:0007669"/>
    <property type="project" value="UniProtKB-KW"/>
</dbReference>
<dbReference type="InterPro" id="IPR018164">
    <property type="entry name" value="Ala-tRNA-synth_IIc_N"/>
</dbReference>
<keyword evidence="12" id="KW-0648">Protein biosynthesis</keyword>
<sequence length="234" mass="27112">MTEKLFWQDQYLKEFEGKVIEIRGREVILDRTAFYARSGGQPGDTGEINGIKVIDTYYDDKGNIVHLLEKEPNFKVGDIVKGKIDWERRYKLMRLHTALHILSAVLNNMFGNVKITGSQIYEDKARIDFDLDKLDDELVKKIEEKANEIVNKDLPVYAKFINKEELEKMPQLKRLMDEKRYEKYDVLRVVGIGDIDLQLDGGTHVKSTKEVGKIKIIGRENKGKNNKRLIIAVE</sequence>
<dbReference type="InterPro" id="IPR009000">
    <property type="entry name" value="Transl_B-barrel_sf"/>
</dbReference>
<comment type="subcellular location">
    <subcellularLocation>
        <location evidence="2">Cytoplasm</location>
    </subcellularLocation>
</comment>
<evidence type="ECO:0000259" key="14">
    <source>
        <dbReference type="PROSITE" id="PS50860"/>
    </source>
</evidence>
<dbReference type="GO" id="GO:0002161">
    <property type="term" value="F:aminoacyl-tRNA deacylase activity"/>
    <property type="evidence" value="ECO:0007669"/>
    <property type="project" value="UniProtKB-ARBA"/>
</dbReference>
<proteinExistence type="inferred from homology"/>
<evidence type="ECO:0000256" key="12">
    <source>
        <dbReference type="ARBA" id="ARBA00022917"/>
    </source>
</evidence>
<keyword evidence="6" id="KW-0436">Ligase</keyword>
<evidence type="ECO:0000256" key="10">
    <source>
        <dbReference type="ARBA" id="ARBA00022840"/>
    </source>
</evidence>
<dbReference type="InterPro" id="IPR018165">
    <property type="entry name" value="Ala-tRNA-synth_IIc_core"/>
</dbReference>
<evidence type="ECO:0000313" key="15">
    <source>
        <dbReference type="EMBL" id="PVU70692.1"/>
    </source>
</evidence>
<evidence type="ECO:0000256" key="9">
    <source>
        <dbReference type="ARBA" id="ARBA00022833"/>
    </source>
</evidence>
<comment type="similarity">
    <text evidence="3">Belongs to the class-II aminoacyl-tRNA synthetase family.</text>
</comment>
<evidence type="ECO:0000256" key="6">
    <source>
        <dbReference type="ARBA" id="ARBA00022598"/>
    </source>
</evidence>
<dbReference type="InterPro" id="IPR018163">
    <property type="entry name" value="Thr/Ala-tRNA-synth_IIc_edit"/>
</dbReference>
<accession>A0A2T9WSB1</accession>
<dbReference type="PROSITE" id="PS50860">
    <property type="entry name" value="AA_TRNA_LIGASE_II_ALA"/>
    <property type="match status" value="1"/>
</dbReference>
<evidence type="ECO:0000256" key="2">
    <source>
        <dbReference type="ARBA" id="ARBA00004496"/>
    </source>
</evidence>
<dbReference type="EMBL" id="QEFH01000020">
    <property type="protein sequence ID" value="PVU70692.1"/>
    <property type="molecule type" value="Genomic_DNA"/>
</dbReference>
<dbReference type="SMART" id="SM00863">
    <property type="entry name" value="tRNA_SAD"/>
    <property type="match status" value="1"/>
</dbReference>
<evidence type="ECO:0000256" key="5">
    <source>
        <dbReference type="ARBA" id="ARBA00022555"/>
    </source>
</evidence>
<comment type="cofactor">
    <cofactor evidence="1">
        <name>Zn(2+)</name>
        <dbReference type="ChEBI" id="CHEBI:29105"/>
    </cofactor>
</comment>
<protein>
    <recommendedName>
        <fullName evidence="4">alanine--tRNA ligase</fullName>
        <ecNumber evidence="4">6.1.1.7</ecNumber>
    </recommendedName>
</protein>
<keyword evidence="11" id="KW-0694">RNA-binding</keyword>
<evidence type="ECO:0000256" key="11">
    <source>
        <dbReference type="ARBA" id="ARBA00022884"/>
    </source>
</evidence>
<keyword evidence="10" id="KW-0067">ATP-binding</keyword>
<dbReference type="Gene3D" id="2.40.30.130">
    <property type="match status" value="1"/>
</dbReference>
<dbReference type="GO" id="GO:0005737">
    <property type="term" value="C:cytoplasm"/>
    <property type="evidence" value="ECO:0007669"/>
    <property type="project" value="UniProtKB-SubCell"/>
</dbReference>
<dbReference type="InterPro" id="IPR012947">
    <property type="entry name" value="tRNA_SAD"/>
</dbReference>
<dbReference type="SUPFAM" id="SSF55186">
    <property type="entry name" value="ThrRS/AlaRS common domain"/>
    <property type="match status" value="1"/>
</dbReference>
<dbReference type="Proteomes" id="UP000245908">
    <property type="component" value="Unassembled WGS sequence"/>
</dbReference>
<dbReference type="EC" id="6.1.1.7" evidence="4"/>
<dbReference type="AlphaFoldDB" id="A0A2T9WSB1"/>
<keyword evidence="9" id="KW-0862">Zinc</keyword>
<evidence type="ECO:0000256" key="7">
    <source>
        <dbReference type="ARBA" id="ARBA00022723"/>
    </source>
</evidence>
<gene>
    <name evidence="15" type="ORF">DDW05_02460</name>
</gene>
<feature type="domain" description="Alanyl-transfer RNA synthetases family profile" evidence="14">
    <location>
        <begin position="1"/>
        <end position="234"/>
    </location>
</feature>
<evidence type="ECO:0000256" key="13">
    <source>
        <dbReference type="ARBA" id="ARBA00023146"/>
    </source>
</evidence>
<keyword evidence="8" id="KW-0547">Nucleotide-binding</keyword>
<dbReference type="FunFam" id="3.30.980.10:FF:000004">
    <property type="entry name" value="Alanine--tRNA ligase, cytoplasmic"/>
    <property type="match status" value="1"/>
</dbReference>
<evidence type="ECO:0000313" key="16">
    <source>
        <dbReference type="Proteomes" id="UP000245908"/>
    </source>
</evidence>
<dbReference type="SUPFAM" id="SSF50447">
    <property type="entry name" value="Translation proteins"/>
    <property type="match status" value="1"/>
</dbReference>
<keyword evidence="7" id="KW-0479">Metal-binding</keyword>
<dbReference type="Pfam" id="PF07973">
    <property type="entry name" value="tRNA_SAD"/>
    <property type="match status" value="1"/>
</dbReference>
<reference evidence="15 16" key="1">
    <citation type="journal article" date="2015" name="Appl. Environ. Microbiol.">
        <title>Nanoarchaeota, Their Sulfolobales Host, and Nanoarchaeota Virus Distribution across Yellowstone National Park Hot Springs.</title>
        <authorList>
            <person name="Munson-McGee J.H."/>
            <person name="Field E.K."/>
            <person name="Bateson M."/>
            <person name="Rooney C."/>
            <person name="Stepanauskas R."/>
            <person name="Young M.J."/>
        </authorList>
    </citation>
    <scope>NUCLEOTIDE SEQUENCE [LARGE SCALE GENOMIC DNA]</scope>
    <source>
        <strain evidence="15">SCGC AB-777_O03</strain>
    </source>
</reference>
<evidence type="ECO:0000256" key="1">
    <source>
        <dbReference type="ARBA" id="ARBA00001947"/>
    </source>
</evidence>
<organism evidence="15 16">
    <name type="scientific">Nanobsidianus stetteri</name>
    <dbReference type="NCBI Taxonomy" id="1294122"/>
    <lineage>
        <taxon>Archaea</taxon>
        <taxon>Nanobdellota</taxon>
        <taxon>Candidatus Nanoarchaeia</taxon>
        <taxon>Nanoarchaeales</taxon>
        <taxon>Nanopusillaceae</taxon>
        <taxon>Candidatus Nanobsidianus</taxon>
    </lineage>
</organism>
<dbReference type="Gene3D" id="3.30.980.10">
    <property type="entry name" value="Threonyl-trna Synthetase, Chain A, domain 2"/>
    <property type="match status" value="1"/>
</dbReference>
<dbReference type="GO" id="GO:0000049">
    <property type="term" value="F:tRNA binding"/>
    <property type="evidence" value="ECO:0007669"/>
    <property type="project" value="UniProtKB-KW"/>
</dbReference>
<comment type="caution">
    <text evidence="15">The sequence shown here is derived from an EMBL/GenBank/DDBJ whole genome shotgun (WGS) entry which is preliminary data.</text>
</comment>
<evidence type="ECO:0000256" key="4">
    <source>
        <dbReference type="ARBA" id="ARBA00013168"/>
    </source>
</evidence>
<dbReference type="GO" id="GO:0004813">
    <property type="term" value="F:alanine-tRNA ligase activity"/>
    <property type="evidence" value="ECO:0007669"/>
    <property type="project" value="UniProtKB-EC"/>
</dbReference>
<dbReference type="GO" id="GO:0006419">
    <property type="term" value="P:alanyl-tRNA aminoacylation"/>
    <property type="evidence" value="ECO:0007669"/>
    <property type="project" value="InterPro"/>
</dbReference>
<keyword evidence="15" id="KW-0378">Hydrolase</keyword>
<keyword evidence="5" id="KW-0820">tRNA-binding</keyword>
<dbReference type="PANTHER" id="PTHR43462">
    <property type="entry name" value="ALANYL-TRNA EDITING PROTEIN"/>
    <property type="match status" value="1"/>
</dbReference>